<dbReference type="RefSeq" id="WP_024630826.1">
    <property type="nucleotide sequence ID" value="NZ_JAROCD010000011.1"/>
</dbReference>
<dbReference type="InterPro" id="IPR014243">
    <property type="entry name" value="RsfA-like"/>
</dbReference>
<evidence type="ECO:0000313" key="3">
    <source>
        <dbReference type="Proteomes" id="UP001174205"/>
    </source>
</evidence>
<dbReference type="EMBL" id="JAROCD010000011">
    <property type="protein sequence ID" value="MDN4603848.1"/>
    <property type="molecule type" value="Genomic_DNA"/>
</dbReference>
<accession>A0ABT8JFF5</accession>
<keyword evidence="3" id="KW-1185">Reference proteome</keyword>
<sequence>MKTRKDIWGIEEDILLAQTVLLHIESGSTQLKAFVEAAEKLYRTKEACGFRWNSTLRKQYSDKIEEAKAKRSQNKHIVSINHAELETPKPKEDLVTTNTVDVHPNSSEFVNDINDTISFITNELTKLRQLTVLLSDELTEANRLNTQLQEKYTQLENDVLNAVDTNLLIRLANEIRKDHESERITG</sequence>
<evidence type="ECO:0000313" key="2">
    <source>
        <dbReference type="EMBL" id="MDN4603848.1"/>
    </source>
</evidence>
<dbReference type="PANTHER" id="PTHR41302:SF2">
    <property type="entry name" value="PRESPORE SPECIFIC TRANSCRIPTIONAL ACTIVATOR RSFA"/>
    <property type="match status" value="1"/>
</dbReference>
<feature type="coiled-coil region" evidence="1">
    <location>
        <begin position="138"/>
        <end position="165"/>
    </location>
</feature>
<organism evidence="2 3">
    <name type="scientific">Paenibacillus vandeheii</name>
    <dbReference type="NCBI Taxonomy" id="3035917"/>
    <lineage>
        <taxon>Bacteria</taxon>
        <taxon>Bacillati</taxon>
        <taxon>Bacillota</taxon>
        <taxon>Bacilli</taxon>
        <taxon>Bacillales</taxon>
        <taxon>Paenibacillaceae</taxon>
        <taxon>Paenibacillus</taxon>
    </lineage>
</organism>
<proteinExistence type="predicted"/>
<name>A0ABT8JFF5_9BACL</name>
<comment type="caution">
    <text evidence="2">The sequence shown here is derived from an EMBL/GenBank/DDBJ whole genome shotgun (WGS) entry which is preliminary data.</text>
</comment>
<gene>
    <name evidence="2" type="ORF">P5G61_21580</name>
</gene>
<dbReference type="PANTHER" id="PTHR41302">
    <property type="entry name" value="PRESPORE-SPECIFIC TRANSCRIPTIONAL REGULATOR RSFA-RELATED"/>
    <property type="match status" value="1"/>
</dbReference>
<keyword evidence="1" id="KW-0175">Coiled coil</keyword>
<evidence type="ECO:0008006" key="4">
    <source>
        <dbReference type="Google" id="ProtNLM"/>
    </source>
</evidence>
<dbReference type="Proteomes" id="UP001174205">
    <property type="component" value="Unassembled WGS sequence"/>
</dbReference>
<protein>
    <recommendedName>
        <fullName evidence="4">RsfA family transcriptional regulator</fullName>
    </recommendedName>
</protein>
<evidence type="ECO:0000256" key="1">
    <source>
        <dbReference type="SAM" id="Coils"/>
    </source>
</evidence>
<reference evidence="2" key="1">
    <citation type="submission" date="2023-03" db="EMBL/GenBank/DDBJ databases">
        <title>MT1 and MT2 Draft Genomes of Novel Species.</title>
        <authorList>
            <person name="Venkateswaran K."/>
        </authorList>
    </citation>
    <scope>NUCLEOTIDE SEQUENCE</scope>
    <source>
        <strain evidence="2">F6_3S_P_1C</strain>
    </source>
</reference>